<dbReference type="AlphaFoldDB" id="A0A3S0EM65"/>
<accession>A0A3S0EM65</accession>
<proteinExistence type="predicted"/>
<evidence type="ECO:0000313" key="2">
    <source>
        <dbReference type="Proteomes" id="UP000274661"/>
    </source>
</evidence>
<reference evidence="1 2" key="1">
    <citation type="submission" date="2018-12" db="EMBL/GenBank/DDBJ databases">
        <title>Sphingomonas sp. HMF7854 Genome sequencing and assembly.</title>
        <authorList>
            <person name="Cha I."/>
            <person name="Kang H."/>
            <person name="Kim H."/>
            <person name="Kang J."/>
            <person name="Joh K."/>
        </authorList>
    </citation>
    <scope>NUCLEOTIDE SEQUENCE [LARGE SCALE GENOMIC DNA]</scope>
    <source>
        <strain evidence="1 2">HMF7854</strain>
    </source>
</reference>
<organism evidence="1 2">
    <name type="scientific">Sphingomonas ginkgonis</name>
    <dbReference type="NCBI Taxonomy" id="2315330"/>
    <lineage>
        <taxon>Bacteria</taxon>
        <taxon>Pseudomonadati</taxon>
        <taxon>Pseudomonadota</taxon>
        <taxon>Alphaproteobacteria</taxon>
        <taxon>Sphingomonadales</taxon>
        <taxon>Sphingomonadaceae</taxon>
        <taxon>Sphingomonas</taxon>
    </lineage>
</organism>
<dbReference type="Proteomes" id="UP000274661">
    <property type="component" value="Unassembled WGS sequence"/>
</dbReference>
<comment type="caution">
    <text evidence="1">The sequence shown here is derived from an EMBL/GenBank/DDBJ whole genome shotgun (WGS) entry which is preliminary data.</text>
</comment>
<dbReference type="EMBL" id="RWJF01000001">
    <property type="protein sequence ID" value="RST30710.1"/>
    <property type="molecule type" value="Genomic_DNA"/>
</dbReference>
<protein>
    <submittedName>
        <fullName evidence="1">Uncharacterized protein</fullName>
    </submittedName>
</protein>
<sequence length="96" mass="10943">MEREDIEWGKDATARRRDDRPVFVDCTECPLRQNSLFRPLEGEELQFVRSIKYDQLSYQAGEEMVHAGDADCAAIIKDHLVAKLPDSKLPAPLRNG</sequence>
<dbReference type="RefSeq" id="WP_126718544.1">
    <property type="nucleotide sequence ID" value="NZ_RWJF01000001.1"/>
</dbReference>
<gene>
    <name evidence="1" type="ORF">HMF7854_07590</name>
</gene>
<keyword evidence="2" id="KW-1185">Reference proteome</keyword>
<evidence type="ECO:0000313" key="1">
    <source>
        <dbReference type="EMBL" id="RST30710.1"/>
    </source>
</evidence>
<name>A0A3S0EM65_9SPHN</name>